<keyword evidence="2" id="KW-0472">Membrane</keyword>
<dbReference type="EMBL" id="JAOQAZ010000007">
    <property type="protein sequence ID" value="KAJ4265068.1"/>
    <property type="molecule type" value="Genomic_DNA"/>
</dbReference>
<dbReference type="AlphaFoldDB" id="A0A9W8VFM9"/>
<evidence type="ECO:0000256" key="1">
    <source>
        <dbReference type="SAM" id="MobiDB-lite"/>
    </source>
</evidence>
<keyword evidence="4" id="KW-1185">Reference proteome</keyword>
<reference evidence="3" key="1">
    <citation type="submission" date="2022-09" db="EMBL/GenBank/DDBJ databases">
        <title>Fusarium specimens isolated from Avocado Roots.</title>
        <authorList>
            <person name="Stajich J."/>
            <person name="Roper C."/>
            <person name="Heimlech-Rivalta G."/>
        </authorList>
    </citation>
    <scope>NUCLEOTIDE SEQUENCE</scope>
    <source>
        <strain evidence="3">CF00136</strain>
    </source>
</reference>
<evidence type="ECO:0000313" key="4">
    <source>
        <dbReference type="Proteomes" id="UP001152049"/>
    </source>
</evidence>
<comment type="caution">
    <text evidence="3">The sequence shown here is derived from an EMBL/GenBank/DDBJ whole genome shotgun (WGS) entry which is preliminary data.</text>
</comment>
<dbReference type="Proteomes" id="UP001152049">
    <property type="component" value="Unassembled WGS sequence"/>
</dbReference>
<organism evidence="3 4">
    <name type="scientific">Fusarium torreyae</name>
    <dbReference type="NCBI Taxonomy" id="1237075"/>
    <lineage>
        <taxon>Eukaryota</taxon>
        <taxon>Fungi</taxon>
        <taxon>Dikarya</taxon>
        <taxon>Ascomycota</taxon>
        <taxon>Pezizomycotina</taxon>
        <taxon>Sordariomycetes</taxon>
        <taxon>Hypocreomycetidae</taxon>
        <taxon>Hypocreales</taxon>
        <taxon>Nectriaceae</taxon>
        <taxon>Fusarium</taxon>
    </lineage>
</organism>
<gene>
    <name evidence="3" type="ORF">NW762_005312</name>
</gene>
<protein>
    <submittedName>
        <fullName evidence="3">Uncharacterized protein</fullName>
    </submittedName>
</protein>
<evidence type="ECO:0000256" key="2">
    <source>
        <dbReference type="SAM" id="Phobius"/>
    </source>
</evidence>
<proteinExistence type="predicted"/>
<feature type="compositionally biased region" description="Polar residues" evidence="1">
    <location>
        <begin position="336"/>
        <end position="390"/>
    </location>
</feature>
<name>A0A9W8VFM9_9HYPO</name>
<accession>A0A9W8VFM9</accession>
<feature type="region of interest" description="Disordered" evidence="1">
    <location>
        <begin position="287"/>
        <end position="515"/>
    </location>
</feature>
<evidence type="ECO:0000313" key="3">
    <source>
        <dbReference type="EMBL" id="KAJ4265068.1"/>
    </source>
</evidence>
<feature type="region of interest" description="Disordered" evidence="1">
    <location>
        <begin position="232"/>
        <end position="268"/>
    </location>
</feature>
<sequence>MHGHDPIEDLGLSCPYGGQFYICSNDLVRFIGCCSINPCGTRKGLCPDEHLKPASFEKEHQSEILPQACVNDNVDVSWYTCSGNTPAFLGCCAVNPCSKGGCPKRELRAAKLSDKTKNAETFLDGGPDYIPGYGPSGTGSGANPVSSLNVSSTVALSTLASSFLTSFTAETILGTTSLLANTPTSKPKDNDPGKDGRLCWLIPLCVVLPLTIIVSLIALCIRHKKKQAKRAREKEREEFFESLNRPVQPEPNPIAENNSETQESKPDELLPTQHDQVVQEIPRIELDAPQPSQDSYTAQRPQCAELDASQPVNNGRLAQNRPRLGRIQQVQQVQQHGLSTSGGSNSGQSPRRGHQSLNDGSRPSHMNATTSHTIAQQPGRNNNSLPSQNPEHGRYTRAQPTHLPDEPGRPAPSPAPAAPTIVHPQLPVISEGTGTPTSYEWPEVQRNLGVTNGSISRSSGSSEGSSKIAKGRRDTIGSDATFDSKLSDPLKKPRAACSCRDERCDYEGPKEKDEE</sequence>
<feature type="transmembrane region" description="Helical" evidence="2">
    <location>
        <begin position="200"/>
        <end position="221"/>
    </location>
</feature>
<feature type="compositionally biased region" description="Polar residues" evidence="1">
    <location>
        <begin position="290"/>
        <end position="300"/>
    </location>
</feature>
<feature type="compositionally biased region" description="Low complexity" evidence="1">
    <location>
        <begin position="453"/>
        <end position="466"/>
    </location>
</feature>
<keyword evidence="2" id="KW-1133">Transmembrane helix</keyword>
<dbReference type="OrthoDB" id="3692311at2759"/>
<keyword evidence="2" id="KW-0812">Transmembrane</keyword>
<feature type="compositionally biased region" description="Basic and acidic residues" evidence="1">
    <location>
        <begin position="499"/>
        <end position="515"/>
    </location>
</feature>